<protein>
    <submittedName>
        <fullName evidence="1">RidA family protein</fullName>
    </submittedName>
</protein>
<accession>A0ACC6RFE6</accession>
<evidence type="ECO:0000313" key="2">
    <source>
        <dbReference type="Proteomes" id="UP001392318"/>
    </source>
</evidence>
<organism evidence="1 2">
    <name type="scientific">Paraburkholderia unamae</name>
    <dbReference type="NCBI Taxonomy" id="219649"/>
    <lineage>
        <taxon>Bacteria</taxon>
        <taxon>Pseudomonadati</taxon>
        <taxon>Pseudomonadota</taxon>
        <taxon>Betaproteobacteria</taxon>
        <taxon>Burkholderiales</taxon>
        <taxon>Burkholderiaceae</taxon>
        <taxon>Paraburkholderia</taxon>
    </lineage>
</organism>
<dbReference type="Proteomes" id="UP001392318">
    <property type="component" value="Unassembled WGS sequence"/>
</dbReference>
<dbReference type="EMBL" id="JAYMRU010000005">
    <property type="protein sequence ID" value="MEM5400405.1"/>
    <property type="molecule type" value="Genomic_DNA"/>
</dbReference>
<reference evidence="1" key="1">
    <citation type="submission" date="2024-01" db="EMBL/GenBank/DDBJ databases">
        <title>The diversity of rhizobia nodulating Mimosa spp. in eleven states of Brazil covering several biomes is determined by host plant, location, and edaphic factors.</title>
        <authorList>
            <person name="Rouws L."/>
            <person name="Barauna A."/>
            <person name="Beukes C."/>
            <person name="De Faria S.M."/>
            <person name="Gross E."/>
            <person name="Dos Reis Junior F.B."/>
            <person name="Simon M."/>
            <person name="Maluk M."/>
            <person name="Odee D.W."/>
            <person name="Kenicer G."/>
            <person name="Young J.P.W."/>
            <person name="Reis V.M."/>
            <person name="Zilli J."/>
            <person name="James E.K."/>
        </authorList>
    </citation>
    <scope>NUCLEOTIDE SEQUENCE</scope>
    <source>
        <strain evidence="1">JPY452</strain>
    </source>
</reference>
<comment type="caution">
    <text evidence="1">The sequence shown here is derived from an EMBL/GenBank/DDBJ whole genome shotgun (WGS) entry which is preliminary data.</text>
</comment>
<keyword evidence="2" id="KW-1185">Reference proteome</keyword>
<gene>
    <name evidence="1" type="ORF">VSR83_09945</name>
</gene>
<name>A0ACC6RFE6_9BURK</name>
<sequence>MKRHDIYVKLKEFGIALPNVGVPAASYVLCARSGNLAYLSGHLAKKDGKVLAGKLGATLTTEEGHAAARSLAIDLLATLHQYLGDLNRVERIVKLTSLVNSTPEFTEQHLVTNGASDLLATVFGESGKHARSAFGVVQIPLGACLEIELIVEVTSGSDRA</sequence>
<evidence type="ECO:0000313" key="1">
    <source>
        <dbReference type="EMBL" id="MEM5400405.1"/>
    </source>
</evidence>
<proteinExistence type="predicted"/>